<dbReference type="PANTHER" id="PTHR46400">
    <property type="entry name" value="RING/U-BOX SUPERFAMILY PROTEIN"/>
    <property type="match status" value="1"/>
</dbReference>
<dbReference type="SUPFAM" id="SSF57850">
    <property type="entry name" value="RING/U-box"/>
    <property type="match status" value="1"/>
</dbReference>
<evidence type="ECO:0000259" key="2">
    <source>
        <dbReference type="PROSITE" id="PS50089"/>
    </source>
</evidence>
<name>A0A199VM81_ANACO</name>
<dbReference type="GO" id="GO:0016567">
    <property type="term" value="P:protein ubiquitination"/>
    <property type="evidence" value="ECO:0007669"/>
    <property type="project" value="InterPro"/>
</dbReference>
<accession>A0A199VM81</accession>
<organism evidence="3 4">
    <name type="scientific">Ananas comosus</name>
    <name type="common">Pineapple</name>
    <name type="synonym">Ananas ananas</name>
    <dbReference type="NCBI Taxonomy" id="4615"/>
    <lineage>
        <taxon>Eukaryota</taxon>
        <taxon>Viridiplantae</taxon>
        <taxon>Streptophyta</taxon>
        <taxon>Embryophyta</taxon>
        <taxon>Tracheophyta</taxon>
        <taxon>Spermatophyta</taxon>
        <taxon>Magnoliopsida</taxon>
        <taxon>Liliopsida</taxon>
        <taxon>Poales</taxon>
        <taxon>Bromeliaceae</taxon>
        <taxon>Bromelioideae</taxon>
        <taxon>Ananas</taxon>
    </lineage>
</organism>
<dbReference type="GO" id="GO:0016874">
    <property type="term" value="F:ligase activity"/>
    <property type="evidence" value="ECO:0007669"/>
    <property type="project" value="UniProtKB-KW"/>
</dbReference>
<dbReference type="PANTHER" id="PTHR46400:SF9">
    <property type="entry name" value="E3 LIGASE"/>
    <property type="match status" value="1"/>
</dbReference>
<dbReference type="Proteomes" id="UP000092600">
    <property type="component" value="Unassembled WGS sequence"/>
</dbReference>
<dbReference type="EMBL" id="LSRQ01001346">
    <property type="protein sequence ID" value="OAY78179.1"/>
    <property type="molecule type" value="Genomic_DNA"/>
</dbReference>
<dbReference type="InterPro" id="IPR033276">
    <property type="entry name" value="BB"/>
</dbReference>
<gene>
    <name evidence="3" type="ORF">ACMD2_20725</name>
</gene>
<keyword evidence="1" id="KW-0479">Metal-binding</keyword>
<comment type="caution">
    <text evidence="3">The sequence shown here is derived from an EMBL/GenBank/DDBJ whole genome shotgun (WGS) entry which is preliminary data.</text>
</comment>
<feature type="domain" description="RING-type" evidence="2">
    <location>
        <begin position="46"/>
        <end position="113"/>
    </location>
</feature>
<dbReference type="FunFam" id="3.30.40.10:FF:000226">
    <property type="entry name" value="E3 ubiquitin ligase BIG BROTHER"/>
    <property type="match status" value="1"/>
</dbReference>
<dbReference type="PROSITE" id="PS50089">
    <property type="entry name" value="ZF_RING_2"/>
    <property type="match status" value="1"/>
</dbReference>
<evidence type="ECO:0000256" key="1">
    <source>
        <dbReference type="PROSITE-ProRule" id="PRU00175"/>
    </source>
</evidence>
<protein>
    <submittedName>
        <fullName evidence="3">E3 ubiquitin ligase BIG BROTHER</fullName>
    </submittedName>
</protein>
<dbReference type="GO" id="GO:0031624">
    <property type="term" value="F:ubiquitin conjugating enzyme binding"/>
    <property type="evidence" value="ECO:0007669"/>
    <property type="project" value="TreeGrafter"/>
</dbReference>
<reference evidence="3 4" key="1">
    <citation type="journal article" date="2016" name="DNA Res.">
        <title>The draft genome of MD-2 pineapple using hybrid error correction of long reads.</title>
        <authorList>
            <person name="Redwan R.M."/>
            <person name="Saidin A."/>
            <person name="Kumar S.V."/>
        </authorList>
    </citation>
    <scope>NUCLEOTIDE SEQUENCE [LARGE SCALE GENOMIC DNA]</scope>
    <source>
        <strain evidence="4">cv. MD2</strain>
        <tissue evidence="3">Leaf</tissue>
    </source>
</reference>
<proteinExistence type="predicted"/>
<sequence>MTYEKGIISGEVGNESRGLSDEVISYLPIEKYERGFFSRERNNDKCAICLSEYRNGQWRIYLRPCNHVYHAFCITPWLKINKNIIDAMIWNYKINVMLWDLSRRVQQTCRMDRSFLTRTGH</sequence>
<feature type="non-terminal residue" evidence="3">
    <location>
        <position position="121"/>
    </location>
</feature>
<keyword evidence="3" id="KW-0436">Ligase</keyword>
<dbReference type="Gene3D" id="3.30.40.10">
    <property type="entry name" value="Zinc/RING finger domain, C3HC4 (zinc finger)"/>
    <property type="match status" value="1"/>
</dbReference>
<keyword evidence="1" id="KW-0862">Zinc</keyword>
<evidence type="ECO:0000313" key="3">
    <source>
        <dbReference type="EMBL" id="OAY78179.1"/>
    </source>
</evidence>
<evidence type="ECO:0000313" key="4">
    <source>
        <dbReference type="Proteomes" id="UP000092600"/>
    </source>
</evidence>
<dbReference type="AlphaFoldDB" id="A0A199VM81"/>
<keyword evidence="1" id="KW-0863">Zinc-finger</keyword>
<dbReference type="GO" id="GO:0046621">
    <property type="term" value="P:negative regulation of organ growth"/>
    <property type="evidence" value="ECO:0007669"/>
    <property type="project" value="InterPro"/>
</dbReference>
<dbReference type="InterPro" id="IPR001841">
    <property type="entry name" value="Znf_RING"/>
</dbReference>
<dbReference type="Pfam" id="PF17123">
    <property type="entry name" value="zf-RING_11"/>
    <property type="match status" value="1"/>
</dbReference>
<dbReference type="GO" id="GO:0004842">
    <property type="term" value="F:ubiquitin-protein transferase activity"/>
    <property type="evidence" value="ECO:0007669"/>
    <property type="project" value="InterPro"/>
</dbReference>
<dbReference type="InterPro" id="IPR013083">
    <property type="entry name" value="Znf_RING/FYVE/PHD"/>
</dbReference>
<dbReference type="GO" id="GO:0008270">
    <property type="term" value="F:zinc ion binding"/>
    <property type="evidence" value="ECO:0007669"/>
    <property type="project" value="UniProtKB-KW"/>
</dbReference>